<name>A0ACA9JWT5_9GLOM</name>
<accession>A0ACA9JWT5</accession>
<evidence type="ECO:0000313" key="2">
    <source>
        <dbReference type="Proteomes" id="UP000789702"/>
    </source>
</evidence>
<reference evidence="1" key="1">
    <citation type="submission" date="2021-06" db="EMBL/GenBank/DDBJ databases">
        <authorList>
            <person name="Kallberg Y."/>
            <person name="Tangrot J."/>
            <person name="Rosling A."/>
        </authorList>
    </citation>
    <scope>NUCLEOTIDE SEQUENCE</scope>
    <source>
        <strain evidence="1">IL203A</strain>
    </source>
</reference>
<proteinExistence type="predicted"/>
<sequence>MSLVNYELAPSSLQDESTRPDIWYILIIPGFGIVSHVISAFAGKPIFGYLGMVCKESSVAPNSQSSGKRSLLNTSADPNWVSGFVDAEGSLTIRILKGASNAVGHSCGLAMNIYVESNRHSVVKRVIGSRQRASKTNPAPSKELNPYWVTVEVRTSFEILLNSEDVHRIQPFFGFEQEQASSTQPDYRSLRAIPTREYETSGLYSV</sequence>
<gene>
    <name evidence="1" type="ORF">DHETER_LOCUS196</name>
</gene>
<organism evidence="1 2">
    <name type="scientific">Dentiscutata heterogama</name>
    <dbReference type="NCBI Taxonomy" id="1316150"/>
    <lineage>
        <taxon>Eukaryota</taxon>
        <taxon>Fungi</taxon>
        <taxon>Fungi incertae sedis</taxon>
        <taxon>Mucoromycota</taxon>
        <taxon>Glomeromycotina</taxon>
        <taxon>Glomeromycetes</taxon>
        <taxon>Diversisporales</taxon>
        <taxon>Gigasporaceae</taxon>
        <taxon>Dentiscutata</taxon>
    </lineage>
</organism>
<protein>
    <submittedName>
        <fullName evidence="1">7741_t:CDS:1</fullName>
    </submittedName>
</protein>
<evidence type="ECO:0000313" key="1">
    <source>
        <dbReference type="EMBL" id="CAG8440099.1"/>
    </source>
</evidence>
<dbReference type="Proteomes" id="UP000789702">
    <property type="component" value="Unassembled WGS sequence"/>
</dbReference>
<comment type="caution">
    <text evidence="1">The sequence shown here is derived from an EMBL/GenBank/DDBJ whole genome shotgun (WGS) entry which is preliminary data.</text>
</comment>
<keyword evidence="2" id="KW-1185">Reference proteome</keyword>
<dbReference type="EMBL" id="CAJVPU010000079">
    <property type="protein sequence ID" value="CAG8440099.1"/>
    <property type="molecule type" value="Genomic_DNA"/>
</dbReference>